<dbReference type="InterPro" id="IPR058163">
    <property type="entry name" value="LysR-type_TF_proteobact-type"/>
</dbReference>
<dbReference type="PROSITE" id="PS50931">
    <property type="entry name" value="HTH_LYSR"/>
    <property type="match status" value="1"/>
</dbReference>
<dbReference type="Gene3D" id="1.10.10.10">
    <property type="entry name" value="Winged helix-like DNA-binding domain superfamily/Winged helix DNA-binding domain"/>
    <property type="match status" value="1"/>
</dbReference>
<proteinExistence type="inferred from homology"/>
<dbReference type="RefSeq" id="WP_097790353.1">
    <property type="nucleotide sequence ID" value="NZ_BAAADT010000037.1"/>
</dbReference>
<protein>
    <submittedName>
        <fullName evidence="6">Transcriptional regulator, LysR family</fullName>
    </submittedName>
</protein>
<keyword evidence="4" id="KW-0804">Transcription</keyword>
<comment type="similarity">
    <text evidence="1">Belongs to the LysR transcriptional regulatory family.</text>
</comment>
<dbReference type="PANTHER" id="PTHR30537">
    <property type="entry name" value="HTH-TYPE TRANSCRIPTIONAL REGULATOR"/>
    <property type="match status" value="1"/>
</dbReference>
<organism evidence="6 7">
    <name type="scientific">Halomonas beimenensis</name>
    <dbReference type="NCBI Taxonomy" id="475662"/>
    <lineage>
        <taxon>Bacteria</taxon>
        <taxon>Pseudomonadati</taxon>
        <taxon>Pseudomonadota</taxon>
        <taxon>Gammaproteobacteria</taxon>
        <taxon>Oceanospirillales</taxon>
        <taxon>Halomonadaceae</taxon>
        <taxon>Halomonas</taxon>
    </lineage>
</organism>
<dbReference type="PRINTS" id="PR00039">
    <property type="entry name" value="HTHLYSR"/>
</dbReference>
<sequence>MAEGFREGLPTLKALVAFEAAVRLGSLSAAARALSTTQPAISQRIRGLEESVGQILFDRGGGGLRPTREGLRFYDEIAPALKTLEGSIEALRRRAASPRPRVLITADFGFAHLWLLPRLARLEAWVEGAELEVVAVDRRDEPTVRVADISIQFDERVGGVDRFHAERVFPVCSPSFAERHGLSVDAPPSTWSALPLLHMDRRNPRWMDWRRWSSLAGHAHVEPGRLFSYNNYPLLIAAAEAGEGIALGWSPLVDGLLGEGRLIPLGPTVTRESHGYAVEMRHADSTLLRRIVDWVDAELSAPPSAGDAMTRPP</sequence>
<dbReference type="GO" id="GO:0003677">
    <property type="term" value="F:DNA binding"/>
    <property type="evidence" value="ECO:0007669"/>
    <property type="project" value="UniProtKB-KW"/>
</dbReference>
<dbReference type="GO" id="GO:0003700">
    <property type="term" value="F:DNA-binding transcription factor activity"/>
    <property type="evidence" value="ECO:0007669"/>
    <property type="project" value="InterPro"/>
</dbReference>
<reference evidence="6 7" key="1">
    <citation type="journal article" date="2017" name="Sci. Rep.">
        <title>Revealing the Saline Adaptation Strategies of the Halophilic Bacterium Halomonas beimenensis through High-throughput Omics and Transposon Mutagenesis Approaches.</title>
        <authorList>
            <person name="Chen Y.H."/>
            <person name="Lin S.S."/>
            <person name="Shyu Y.T."/>
        </authorList>
    </citation>
    <scope>NUCLEOTIDE SEQUENCE [LARGE SCALE GENOMIC DNA]</scope>
    <source>
        <strain evidence="6 7">NTU-111</strain>
    </source>
</reference>
<dbReference type="AlphaFoldDB" id="A0A291PB28"/>
<dbReference type="PANTHER" id="PTHR30537:SF5">
    <property type="entry name" value="HTH-TYPE TRANSCRIPTIONAL ACTIVATOR TTDR-RELATED"/>
    <property type="match status" value="1"/>
</dbReference>
<keyword evidence="3" id="KW-0238">DNA-binding</keyword>
<accession>A0A291PB28</accession>
<dbReference type="Proteomes" id="UP000219993">
    <property type="component" value="Chromosome"/>
</dbReference>
<evidence type="ECO:0000256" key="3">
    <source>
        <dbReference type="ARBA" id="ARBA00023125"/>
    </source>
</evidence>
<dbReference type="OrthoDB" id="9813056at2"/>
<dbReference type="Pfam" id="PF00126">
    <property type="entry name" value="HTH_1"/>
    <property type="match status" value="1"/>
</dbReference>
<keyword evidence="2" id="KW-0805">Transcription regulation</keyword>
<dbReference type="EMBL" id="CP021435">
    <property type="protein sequence ID" value="ATJ84113.1"/>
    <property type="molecule type" value="Genomic_DNA"/>
</dbReference>
<evidence type="ECO:0000256" key="1">
    <source>
        <dbReference type="ARBA" id="ARBA00009437"/>
    </source>
</evidence>
<evidence type="ECO:0000313" key="7">
    <source>
        <dbReference type="Proteomes" id="UP000219993"/>
    </source>
</evidence>
<dbReference type="SUPFAM" id="SSF53850">
    <property type="entry name" value="Periplasmic binding protein-like II"/>
    <property type="match status" value="1"/>
</dbReference>
<dbReference type="KEGG" id="hbe:BEI_3126"/>
<evidence type="ECO:0000259" key="5">
    <source>
        <dbReference type="PROSITE" id="PS50931"/>
    </source>
</evidence>
<dbReference type="Pfam" id="PF03466">
    <property type="entry name" value="LysR_substrate"/>
    <property type="match status" value="1"/>
</dbReference>
<evidence type="ECO:0000256" key="4">
    <source>
        <dbReference type="ARBA" id="ARBA00023163"/>
    </source>
</evidence>
<dbReference type="InterPro" id="IPR000847">
    <property type="entry name" value="LysR_HTH_N"/>
</dbReference>
<dbReference type="Gene3D" id="3.40.190.10">
    <property type="entry name" value="Periplasmic binding protein-like II"/>
    <property type="match status" value="2"/>
</dbReference>
<evidence type="ECO:0000256" key="2">
    <source>
        <dbReference type="ARBA" id="ARBA00023015"/>
    </source>
</evidence>
<dbReference type="InterPro" id="IPR036390">
    <property type="entry name" value="WH_DNA-bd_sf"/>
</dbReference>
<dbReference type="SUPFAM" id="SSF46785">
    <property type="entry name" value="Winged helix' DNA-binding domain"/>
    <property type="match status" value="1"/>
</dbReference>
<dbReference type="InterPro" id="IPR036388">
    <property type="entry name" value="WH-like_DNA-bd_sf"/>
</dbReference>
<name>A0A291PB28_9GAMM</name>
<keyword evidence="7" id="KW-1185">Reference proteome</keyword>
<gene>
    <name evidence="6" type="ORF">BEI_3126</name>
</gene>
<feature type="domain" description="HTH lysR-type" evidence="5">
    <location>
        <begin position="10"/>
        <end position="67"/>
    </location>
</feature>
<dbReference type="InterPro" id="IPR005119">
    <property type="entry name" value="LysR_subst-bd"/>
</dbReference>
<evidence type="ECO:0000313" key="6">
    <source>
        <dbReference type="EMBL" id="ATJ84113.1"/>
    </source>
</evidence>